<dbReference type="RefSeq" id="WP_377556524.1">
    <property type="nucleotide sequence ID" value="NZ_JBHUHQ010000014.1"/>
</dbReference>
<evidence type="ECO:0000256" key="1">
    <source>
        <dbReference type="SAM" id="Phobius"/>
    </source>
</evidence>
<keyword evidence="3" id="KW-1185">Reference proteome</keyword>
<accession>A0ABW4VX59</accession>
<feature type="transmembrane region" description="Helical" evidence="1">
    <location>
        <begin position="105"/>
        <end position="126"/>
    </location>
</feature>
<dbReference type="Proteomes" id="UP001597383">
    <property type="component" value="Unassembled WGS sequence"/>
</dbReference>
<comment type="caution">
    <text evidence="2">The sequence shown here is derived from an EMBL/GenBank/DDBJ whole genome shotgun (WGS) entry which is preliminary data.</text>
</comment>
<name>A0ABW4VX59_9BACI</name>
<dbReference type="InterPro" id="IPR006938">
    <property type="entry name" value="DUF624"/>
</dbReference>
<gene>
    <name evidence="2" type="ORF">ACFSJF_08050</name>
</gene>
<feature type="transmembrane region" description="Helical" evidence="1">
    <location>
        <begin position="132"/>
        <end position="157"/>
    </location>
</feature>
<organism evidence="2 3">
    <name type="scientific">Ornithinibacillus salinisoli</name>
    <dbReference type="NCBI Taxonomy" id="1848459"/>
    <lineage>
        <taxon>Bacteria</taxon>
        <taxon>Bacillati</taxon>
        <taxon>Bacillota</taxon>
        <taxon>Bacilli</taxon>
        <taxon>Bacillales</taxon>
        <taxon>Bacillaceae</taxon>
        <taxon>Ornithinibacillus</taxon>
    </lineage>
</organism>
<proteinExistence type="predicted"/>
<evidence type="ECO:0000313" key="2">
    <source>
        <dbReference type="EMBL" id="MFD2044214.1"/>
    </source>
</evidence>
<feature type="transmembrane region" description="Helical" evidence="1">
    <location>
        <begin position="169"/>
        <end position="192"/>
    </location>
</feature>
<keyword evidence="1" id="KW-1133">Transmembrane helix</keyword>
<reference evidence="3" key="1">
    <citation type="journal article" date="2019" name="Int. J. Syst. Evol. Microbiol.">
        <title>The Global Catalogue of Microorganisms (GCM) 10K type strain sequencing project: providing services to taxonomists for standard genome sequencing and annotation.</title>
        <authorList>
            <consortium name="The Broad Institute Genomics Platform"/>
            <consortium name="The Broad Institute Genome Sequencing Center for Infectious Disease"/>
            <person name="Wu L."/>
            <person name="Ma J."/>
        </authorList>
    </citation>
    <scope>NUCLEOTIDE SEQUENCE [LARGE SCALE GENOMIC DNA]</scope>
    <source>
        <strain evidence="3">R28</strain>
    </source>
</reference>
<dbReference type="EMBL" id="JBHUHQ010000014">
    <property type="protein sequence ID" value="MFD2044214.1"/>
    <property type="molecule type" value="Genomic_DNA"/>
</dbReference>
<feature type="transmembrane region" description="Helical" evidence="1">
    <location>
        <begin position="198"/>
        <end position="220"/>
    </location>
</feature>
<keyword evidence="1" id="KW-0812">Transmembrane</keyword>
<feature type="transmembrane region" description="Helical" evidence="1">
    <location>
        <begin position="21"/>
        <end position="44"/>
    </location>
</feature>
<evidence type="ECO:0000313" key="3">
    <source>
        <dbReference type="Proteomes" id="UP001597383"/>
    </source>
</evidence>
<sequence>MQNYSGFMGGLFNLAEWIMRITITNVLWMISNLPILFIVIMMVLTPSSLAITIMAIPLAILMPLLFFPTVSAVFAMVRDWIMNKDQSSLTMTYWKYVKENYKTSFTYGSVITLAWIVWTIDFYFFYQQNNLLGMVMVLIGLWLFVFTINHFCIRVHFHMTIKESIKNAFFITIGNPLLFLSILIINSLLIYLSFRIWFVFPFFAVAITVFLSFFAFYRFTLKIEEKANSR</sequence>
<dbReference type="Pfam" id="PF04854">
    <property type="entry name" value="DUF624"/>
    <property type="match status" value="1"/>
</dbReference>
<keyword evidence="1" id="KW-0472">Membrane</keyword>
<feature type="transmembrane region" description="Helical" evidence="1">
    <location>
        <begin position="50"/>
        <end position="77"/>
    </location>
</feature>
<protein>
    <submittedName>
        <fullName evidence="2">YesL family protein</fullName>
    </submittedName>
</protein>